<dbReference type="EMBL" id="CP000950">
    <property type="protein sequence ID" value="ACA69167.1"/>
    <property type="molecule type" value="Genomic_DNA"/>
</dbReference>
<dbReference type="KEGG" id="ypy:YPK_2893"/>
<proteinExistence type="predicted"/>
<sequence>MGATLVDAAPQVEMVGLVVMEVVAAILQEDKVGMGVMRVTVVLLNNKVRGKYENS</sequence>
<dbReference type="PATRIC" id="fig|502800.11.peg.3612"/>
<evidence type="ECO:0000313" key="1">
    <source>
        <dbReference type="EMBL" id="ACA69167.1"/>
    </source>
</evidence>
<reference evidence="1" key="1">
    <citation type="submission" date="2008-02" db="EMBL/GenBank/DDBJ databases">
        <title>Complete sequence of Yersinia pseudotuberculosis YPIII.</title>
        <authorList>
            <consortium name="US DOE Joint Genome Institute"/>
            <person name="Challacombe J.F."/>
            <person name="Bruce D."/>
            <person name="Detter J.C."/>
            <person name="Green L."/>
            <person name="Land M."/>
            <person name="Munk C."/>
            <person name="Lindler L.E."/>
            <person name="Nikolich M.P."/>
            <person name="Brettin T."/>
        </authorList>
    </citation>
    <scope>NUCLEOTIDE SEQUENCE</scope>
    <source>
        <strain evidence="1">YPIII</strain>
    </source>
</reference>
<organism evidence="1">
    <name type="scientific">Yersinia pseudotuberculosis serotype O:3 (strain YPIII)</name>
    <dbReference type="NCBI Taxonomy" id="502800"/>
    <lineage>
        <taxon>Bacteria</taxon>
        <taxon>Pseudomonadati</taxon>
        <taxon>Pseudomonadota</taxon>
        <taxon>Gammaproteobacteria</taxon>
        <taxon>Enterobacterales</taxon>
        <taxon>Yersiniaceae</taxon>
        <taxon>Yersinia</taxon>
    </lineage>
</organism>
<name>A0A0H3B6L1_YERPY</name>
<accession>A0A0H3B6L1</accession>
<protein>
    <submittedName>
        <fullName evidence="1">Uncharacterized protein</fullName>
    </submittedName>
</protein>
<dbReference type="AlphaFoldDB" id="A0A0H3B6L1"/>
<gene>
    <name evidence="1" type="ordered locus">YPK_2893</name>
</gene>